<proteinExistence type="predicted"/>
<name>A0ABU8DJZ1_ERWAP</name>
<keyword evidence="3" id="KW-1185">Reference proteome</keyword>
<gene>
    <name evidence="2" type="ORF">V8N49_19490</name>
</gene>
<keyword evidence="1" id="KW-0812">Transmembrane</keyword>
<evidence type="ECO:0000313" key="3">
    <source>
        <dbReference type="Proteomes" id="UP001306592"/>
    </source>
</evidence>
<comment type="caution">
    <text evidence="2">The sequence shown here is derived from an EMBL/GenBank/DDBJ whole genome shotgun (WGS) entry which is preliminary data.</text>
</comment>
<feature type="transmembrane region" description="Helical" evidence="1">
    <location>
        <begin position="12"/>
        <end position="30"/>
    </location>
</feature>
<protein>
    <submittedName>
        <fullName evidence="2">Uncharacterized protein</fullName>
    </submittedName>
</protein>
<sequence>MLSNTVFKRLHCAFTFILLMIVVAGGVVFYSERISPDDKLFSEQQLTPDTWLYITKYHDGSATVGEVYRYYLNKHLDKPLPVLSDSAPFLVSDRSNAMINAVGDRILVRFTGKIYSFSNSAFFYDGETPVMPLIDLNSTATGRYGS</sequence>
<dbReference type="Proteomes" id="UP001306592">
    <property type="component" value="Unassembled WGS sequence"/>
</dbReference>
<keyword evidence="1" id="KW-1133">Transmembrane helix</keyword>
<reference evidence="2 3" key="1">
    <citation type="submission" date="2024-02" db="EMBL/GenBank/DDBJ databases">
        <title>First report Erwinia aphidicola in onion in Chile.</title>
        <authorList>
            <person name="Valenzuela M."/>
            <person name="Pena M."/>
            <person name="Dutta B."/>
        </authorList>
    </citation>
    <scope>NUCLEOTIDE SEQUENCE [LARGE SCALE GENOMIC DNA]</scope>
    <source>
        <strain evidence="2 3">QCJ3A</strain>
    </source>
</reference>
<dbReference type="EMBL" id="JBANEI010000017">
    <property type="protein sequence ID" value="MEI2683833.1"/>
    <property type="molecule type" value="Genomic_DNA"/>
</dbReference>
<evidence type="ECO:0000256" key="1">
    <source>
        <dbReference type="SAM" id="Phobius"/>
    </source>
</evidence>
<organism evidence="2 3">
    <name type="scientific">Erwinia aphidicola</name>
    <dbReference type="NCBI Taxonomy" id="68334"/>
    <lineage>
        <taxon>Bacteria</taxon>
        <taxon>Pseudomonadati</taxon>
        <taxon>Pseudomonadota</taxon>
        <taxon>Gammaproteobacteria</taxon>
        <taxon>Enterobacterales</taxon>
        <taxon>Erwiniaceae</taxon>
        <taxon>Erwinia</taxon>
    </lineage>
</organism>
<keyword evidence="1" id="KW-0472">Membrane</keyword>
<dbReference type="RefSeq" id="WP_336203633.1">
    <property type="nucleotide sequence ID" value="NZ_JBANEI010000017.1"/>
</dbReference>
<accession>A0ABU8DJZ1</accession>
<evidence type="ECO:0000313" key="2">
    <source>
        <dbReference type="EMBL" id="MEI2683833.1"/>
    </source>
</evidence>